<dbReference type="Proteomes" id="UP000239352">
    <property type="component" value="Unassembled WGS sequence"/>
</dbReference>
<organism evidence="5 6">
    <name type="scientific">Actinopolyspora mortivallis</name>
    <dbReference type="NCBI Taxonomy" id="33906"/>
    <lineage>
        <taxon>Bacteria</taxon>
        <taxon>Bacillati</taxon>
        <taxon>Actinomycetota</taxon>
        <taxon>Actinomycetes</taxon>
        <taxon>Actinopolysporales</taxon>
        <taxon>Actinopolysporaceae</taxon>
        <taxon>Actinopolyspora</taxon>
    </lineage>
</organism>
<dbReference type="FunCoup" id="A0A2T0H230">
    <property type="interactions" value="100"/>
</dbReference>
<dbReference type="InterPro" id="IPR002347">
    <property type="entry name" value="SDR_fam"/>
</dbReference>
<dbReference type="Gene3D" id="3.40.50.720">
    <property type="entry name" value="NAD(P)-binding Rossmann-like Domain"/>
    <property type="match status" value="1"/>
</dbReference>
<dbReference type="PANTHER" id="PTHR44196">
    <property type="entry name" value="DEHYDROGENASE/REDUCTASE SDR FAMILY MEMBER 7B"/>
    <property type="match status" value="1"/>
</dbReference>
<dbReference type="InterPro" id="IPR057326">
    <property type="entry name" value="KR_dom"/>
</dbReference>
<comment type="similarity">
    <text evidence="1 3">Belongs to the short-chain dehydrogenases/reductases (SDR) family.</text>
</comment>
<sequence>MRAAARSRVVVVTGASGGVGRAVARAYARRARAVALLARGSAGLKAAAEEVRAAGCEPLPLEVDVADDGQVTDATEQVERLLGPIDVWVNAAFTSVFAPFSEVGPKEFRRVVEVDLLGFVHGTKAALERMRPRDRGAIVQVGSALAYRGVPLQSAYCASKHAIQGFHESLRCELLHEGSGVRTTMVQLPAVNTPQFSWVLSRLPKHPQPLPPIFQPEVAARAVVYAAEHPHRREYWCGGSTVATLIANALAPGLLDRYLARNGVAAQQNEEVSDPDRAANLWAPADGSSGHDYGAHGVFDESSEVRSGQWWASRHHGTLATVLGAAGAVGLLVSRARRR</sequence>
<keyword evidence="6" id="KW-1185">Reference proteome</keyword>
<evidence type="ECO:0000256" key="2">
    <source>
        <dbReference type="ARBA" id="ARBA00023002"/>
    </source>
</evidence>
<dbReference type="SMART" id="SM00822">
    <property type="entry name" value="PKS_KR"/>
    <property type="match status" value="1"/>
</dbReference>
<evidence type="ECO:0000256" key="1">
    <source>
        <dbReference type="ARBA" id="ARBA00006484"/>
    </source>
</evidence>
<dbReference type="PANTHER" id="PTHR44196:SF1">
    <property type="entry name" value="DEHYDROGENASE_REDUCTASE SDR FAMILY MEMBER 7B"/>
    <property type="match status" value="1"/>
</dbReference>
<reference evidence="5 6" key="1">
    <citation type="submission" date="2018-03" db="EMBL/GenBank/DDBJ databases">
        <title>Actinopolyspora mortivallis from Sahara, screening for active biomolecules.</title>
        <authorList>
            <person name="Selama O."/>
            <person name="Wellington E.M.H."/>
            <person name="Hacene H."/>
        </authorList>
    </citation>
    <scope>NUCLEOTIDE SEQUENCE [LARGE SCALE GENOMIC DNA]</scope>
    <source>
        <strain evidence="5 6">M5A</strain>
    </source>
</reference>
<gene>
    <name evidence="5" type="ORF">CEP50_02270</name>
</gene>
<dbReference type="EMBL" id="PVSR01000001">
    <property type="protein sequence ID" value="PRW65439.1"/>
    <property type="molecule type" value="Genomic_DNA"/>
</dbReference>
<dbReference type="AlphaFoldDB" id="A0A2T0H230"/>
<accession>A0A2T0H230</accession>
<dbReference type="NCBIfam" id="NF005495">
    <property type="entry name" value="PRK07109.1"/>
    <property type="match status" value="1"/>
</dbReference>
<dbReference type="InterPro" id="IPR036291">
    <property type="entry name" value="NAD(P)-bd_dom_sf"/>
</dbReference>
<evidence type="ECO:0000313" key="6">
    <source>
        <dbReference type="Proteomes" id="UP000239352"/>
    </source>
</evidence>
<dbReference type="PRINTS" id="PR00081">
    <property type="entry name" value="GDHRDH"/>
</dbReference>
<protein>
    <submittedName>
        <fullName evidence="5">Short-chain dehydrogenase</fullName>
    </submittedName>
</protein>
<comment type="caution">
    <text evidence="5">The sequence shown here is derived from an EMBL/GenBank/DDBJ whole genome shotgun (WGS) entry which is preliminary data.</text>
</comment>
<dbReference type="GO" id="GO:0016020">
    <property type="term" value="C:membrane"/>
    <property type="evidence" value="ECO:0007669"/>
    <property type="project" value="TreeGrafter"/>
</dbReference>
<dbReference type="GO" id="GO:0016491">
    <property type="term" value="F:oxidoreductase activity"/>
    <property type="evidence" value="ECO:0007669"/>
    <property type="project" value="UniProtKB-KW"/>
</dbReference>
<proteinExistence type="inferred from homology"/>
<dbReference type="SUPFAM" id="SSF51735">
    <property type="entry name" value="NAD(P)-binding Rossmann-fold domains"/>
    <property type="match status" value="1"/>
</dbReference>
<dbReference type="InterPro" id="IPR020904">
    <property type="entry name" value="Sc_DH/Rdtase_CS"/>
</dbReference>
<name>A0A2T0H230_ACTMO</name>
<keyword evidence="2" id="KW-0560">Oxidoreductase</keyword>
<dbReference type="RefSeq" id="WP_106112290.1">
    <property type="nucleotide sequence ID" value="NZ_PVSR01000001.1"/>
</dbReference>
<evidence type="ECO:0000256" key="3">
    <source>
        <dbReference type="RuleBase" id="RU000363"/>
    </source>
</evidence>
<feature type="domain" description="Ketoreductase" evidence="4">
    <location>
        <begin position="8"/>
        <end position="194"/>
    </location>
</feature>
<dbReference type="PROSITE" id="PS00061">
    <property type="entry name" value="ADH_SHORT"/>
    <property type="match status" value="1"/>
</dbReference>
<evidence type="ECO:0000313" key="5">
    <source>
        <dbReference type="EMBL" id="PRW65439.1"/>
    </source>
</evidence>
<dbReference type="InParanoid" id="A0A2T0H230"/>
<dbReference type="Pfam" id="PF00106">
    <property type="entry name" value="adh_short"/>
    <property type="match status" value="1"/>
</dbReference>
<dbReference type="PRINTS" id="PR00080">
    <property type="entry name" value="SDRFAMILY"/>
</dbReference>
<evidence type="ECO:0000259" key="4">
    <source>
        <dbReference type="SMART" id="SM00822"/>
    </source>
</evidence>